<accession>A0A8S4GEG9</accession>
<dbReference type="PANTHER" id="PTHR24248">
    <property type="entry name" value="ADRENERGIC RECEPTOR-RELATED G-PROTEIN COUPLED RECEPTOR"/>
    <property type="match status" value="1"/>
</dbReference>
<dbReference type="GO" id="GO:0043410">
    <property type="term" value="P:positive regulation of MAPK cascade"/>
    <property type="evidence" value="ECO:0007669"/>
    <property type="project" value="TreeGrafter"/>
</dbReference>
<keyword evidence="5 10" id="KW-1133">Transmembrane helix</keyword>
<dbReference type="EMBL" id="CAJHNJ030000578">
    <property type="protein sequence ID" value="CAG9138329.1"/>
    <property type="molecule type" value="Genomic_DNA"/>
</dbReference>
<keyword evidence="9" id="KW-0807">Transducer</keyword>
<protein>
    <submittedName>
        <fullName evidence="12">(diamondback moth) hypothetical protein</fullName>
    </submittedName>
</protein>
<dbReference type="Gene3D" id="1.20.1070.10">
    <property type="entry name" value="Rhodopsin 7-helix transmembrane proteins"/>
    <property type="match status" value="1"/>
</dbReference>
<dbReference type="GO" id="GO:0071880">
    <property type="term" value="P:adenylate cyclase-activating adrenergic receptor signaling pathway"/>
    <property type="evidence" value="ECO:0007669"/>
    <property type="project" value="TreeGrafter"/>
</dbReference>
<keyword evidence="3" id="KW-1003">Cell membrane</keyword>
<evidence type="ECO:0000256" key="3">
    <source>
        <dbReference type="ARBA" id="ARBA00022475"/>
    </source>
</evidence>
<dbReference type="InterPro" id="IPR000276">
    <property type="entry name" value="GPCR_Rhodpsn"/>
</dbReference>
<proteinExistence type="inferred from homology"/>
<name>A0A8S4GEG9_PLUXY</name>
<feature type="domain" description="G-protein coupled receptors family 1 profile" evidence="11">
    <location>
        <begin position="105"/>
        <end position="138"/>
    </location>
</feature>
<evidence type="ECO:0000256" key="1">
    <source>
        <dbReference type="ARBA" id="ARBA00004651"/>
    </source>
</evidence>
<feature type="non-terminal residue" evidence="12">
    <location>
        <position position="138"/>
    </location>
</feature>
<dbReference type="GO" id="GO:0005886">
    <property type="term" value="C:plasma membrane"/>
    <property type="evidence" value="ECO:0007669"/>
    <property type="project" value="UniProtKB-SubCell"/>
</dbReference>
<evidence type="ECO:0000256" key="2">
    <source>
        <dbReference type="ARBA" id="ARBA00010663"/>
    </source>
</evidence>
<dbReference type="PANTHER" id="PTHR24248:SF185">
    <property type="entry name" value="DOPAMINE RECEPTOR 2"/>
    <property type="match status" value="1"/>
</dbReference>
<evidence type="ECO:0000256" key="8">
    <source>
        <dbReference type="ARBA" id="ARBA00023170"/>
    </source>
</evidence>
<reference evidence="12" key="1">
    <citation type="submission" date="2020-11" db="EMBL/GenBank/DDBJ databases">
        <authorList>
            <person name="Whiteford S."/>
        </authorList>
    </citation>
    <scope>NUCLEOTIDE SEQUENCE</scope>
</reference>
<evidence type="ECO:0000313" key="13">
    <source>
        <dbReference type="Proteomes" id="UP000653454"/>
    </source>
</evidence>
<keyword evidence="7 10" id="KW-0472">Membrane</keyword>
<comment type="subcellular location">
    <subcellularLocation>
        <location evidence="1">Cell membrane</location>
        <topology evidence="1">Multi-pass membrane protein</topology>
    </subcellularLocation>
</comment>
<dbReference type="InterPro" id="IPR017452">
    <property type="entry name" value="GPCR_Rhodpsn_7TM"/>
</dbReference>
<comment type="similarity">
    <text evidence="2">Belongs to the G-protein coupled receptor 1 family.</text>
</comment>
<dbReference type="PRINTS" id="PR00237">
    <property type="entry name" value="GPCRRHODOPSN"/>
</dbReference>
<keyword evidence="6" id="KW-0297">G-protein coupled receptor</keyword>
<organism evidence="12 13">
    <name type="scientific">Plutella xylostella</name>
    <name type="common">Diamondback moth</name>
    <name type="synonym">Plutella maculipennis</name>
    <dbReference type="NCBI Taxonomy" id="51655"/>
    <lineage>
        <taxon>Eukaryota</taxon>
        <taxon>Metazoa</taxon>
        <taxon>Ecdysozoa</taxon>
        <taxon>Arthropoda</taxon>
        <taxon>Hexapoda</taxon>
        <taxon>Insecta</taxon>
        <taxon>Pterygota</taxon>
        <taxon>Neoptera</taxon>
        <taxon>Endopterygota</taxon>
        <taxon>Lepidoptera</taxon>
        <taxon>Glossata</taxon>
        <taxon>Ditrysia</taxon>
        <taxon>Yponomeutoidea</taxon>
        <taxon>Plutellidae</taxon>
        <taxon>Plutella</taxon>
    </lineage>
</organism>
<comment type="caution">
    <text evidence="12">The sequence shown here is derived from an EMBL/GenBank/DDBJ whole genome shotgun (WGS) entry which is preliminary data.</text>
</comment>
<evidence type="ECO:0000313" key="12">
    <source>
        <dbReference type="EMBL" id="CAG9138329.1"/>
    </source>
</evidence>
<dbReference type="PROSITE" id="PS50262">
    <property type="entry name" value="G_PROTEIN_RECEP_F1_2"/>
    <property type="match status" value="1"/>
</dbReference>
<keyword evidence="8" id="KW-0675">Receptor</keyword>
<gene>
    <name evidence="12" type="ORF">PLXY2_LOCUS16582</name>
</gene>
<evidence type="ECO:0000256" key="5">
    <source>
        <dbReference type="ARBA" id="ARBA00022989"/>
    </source>
</evidence>
<dbReference type="AlphaFoldDB" id="A0A8S4GEG9"/>
<feature type="transmembrane region" description="Helical" evidence="10">
    <location>
        <begin position="85"/>
        <end position="115"/>
    </location>
</feature>
<evidence type="ECO:0000259" key="11">
    <source>
        <dbReference type="PROSITE" id="PS50262"/>
    </source>
</evidence>
<keyword evidence="13" id="KW-1185">Reference proteome</keyword>
<evidence type="ECO:0000256" key="4">
    <source>
        <dbReference type="ARBA" id="ARBA00022692"/>
    </source>
</evidence>
<evidence type="ECO:0000256" key="9">
    <source>
        <dbReference type="ARBA" id="ARBA00023224"/>
    </source>
</evidence>
<evidence type="ECO:0000256" key="7">
    <source>
        <dbReference type="ARBA" id="ARBA00023136"/>
    </source>
</evidence>
<evidence type="ECO:0000256" key="10">
    <source>
        <dbReference type="SAM" id="Phobius"/>
    </source>
</evidence>
<sequence>EVTKMKQRTCLTPSGGYQECGYTAPNGTNYTEVYYINTTLENMFTVDGEMMSERKGNLGLLSSKYNFKRFFGNQTNRSRAAPFPLWLAVIVATLLALVILLTVSGNVLVLLAFLVDRTIRQPSNYFIASLAATDLLIG</sequence>
<evidence type="ECO:0000256" key="6">
    <source>
        <dbReference type="ARBA" id="ARBA00023040"/>
    </source>
</evidence>
<keyword evidence="4 10" id="KW-0812">Transmembrane</keyword>
<dbReference type="GO" id="GO:0004930">
    <property type="term" value="F:G protein-coupled receptor activity"/>
    <property type="evidence" value="ECO:0007669"/>
    <property type="project" value="UniProtKB-KW"/>
</dbReference>
<dbReference type="Proteomes" id="UP000653454">
    <property type="component" value="Unassembled WGS sequence"/>
</dbReference>
<dbReference type="SUPFAM" id="SSF81321">
    <property type="entry name" value="Family A G protein-coupled receptor-like"/>
    <property type="match status" value="1"/>
</dbReference>